<keyword evidence="1 8" id="KW-1003">Cell membrane</keyword>
<dbReference type="RefSeq" id="WP_074927818.1">
    <property type="nucleotide sequence ID" value="NZ_FOWR01000027.1"/>
</dbReference>
<evidence type="ECO:0000256" key="6">
    <source>
        <dbReference type="ARBA" id="ARBA00023136"/>
    </source>
</evidence>
<dbReference type="GO" id="GO:0000917">
    <property type="term" value="P:division septum assembly"/>
    <property type="evidence" value="ECO:0007669"/>
    <property type="project" value="TreeGrafter"/>
</dbReference>
<name>A0A1I5TUX9_9GAMM</name>
<evidence type="ECO:0000256" key="2">
    <source>
        <dbReference type="ARBA" id="ARBA00022519"/>
    </source>
</evidence>
<evidence type="ECO:0000256" key="5">
    <source>
        <dbReference type="ARBA" id="ARBA00022989"/>
    </source>
</evidence>
<keyword evidence="3 8" id="KW-0132">Cell division</keyword>
<dbReference type="SUPFAM" id="SSF64383">
    <property type="entry name" value="Cell-division protein ZipA, C-terminal domain"/>
    <property type="match status" value="1"/>
</dbReference>
<dbReference type="Gene3D" id="3.30.1400.10">
    <property type="entry name" value="ZipA, C-terminal FtsZ-binding domain"/>
    <property type="match status" value="1"/>
</dbReference>
<evidence type="ECO:0000259" key="11">
    <source>
        <dbReference type="SMART" id="SM00771"/>
    </source>
</evidence>
<evidence type="ECO:0000256" key="10">
    <source>
        <dbReference type="SAM" id="MobiDB-lite"/>
    </source>
</evidence>
<dbReference type="HAMAP" id="MF_00509">
    <property type="entry name" value="ZipA"/>
    <property type="match status" value="1"/>
</dbReference>
<dbReference type="InterPro" id="IPR011919">
    <property type="entry name" value="Cell_div_ZipA"/>
</dbReference>
<dbReference type="PANTHER" id="PTHR38685:SF1">
    <property type="entry name" value="CELL DIVISION PROTEIN ZIPA"/>
    <property type="match status" value="1"/>
</dbReference>
<dbReference type="PANTHER" id="PTHR38685">
    <property type="entry name" value="CELL DIVISION PROTEIN ZIPA"/>
    <property type="match status" value="1"/>
</dbReference>
<dbReference type="EMBL" id="FOWR01000027">
    <property type="protein sequence ID" value="SFP86407.1"/>
    <property type="molecule type" value="Genomic_DNA"/>
</dbReference>
<comment type="function">
    <text evidence="8 9">Essential cell division protein that stabilizes the FtsZ protofilaments by cross-linking them and that serves as a cytoplasmic membrane anchor for the Z ring. Also required for the recruitment to the septal ring of downstream cell division proteins.</text>
</comment>
<dbReference type="GO" id="GO:0032153">
    <property type="term" value="C:cell division site"/>
    <property type="evidence" value="ECO:0007669"/>
    <property type="project" value="UniProtKB-UniRule"/>
</dbReference>
<keyword evidence="2 8" id="KW-0997">Cell inner membrane</keyword>
<evidence type="ECO:0000256" key="4">
    <source>
        <dbReference type="ARBA" id="ARBA00022692"/>
    </source>
</evidence>
<dbReference type="Proteomes" id="UP000182692">
    <property type="component" value="Unassembled WGS sequence"/>
</dbReference>
<keyword evidence="5 8" id="KW-1133">Transmembrane helix</keyword>
<dbReference type="InterPro" id="IPR007449">
    <property type="entry name" value="ZipA_FtsZ-bd_C"/>
</dbReference>
<feature type="compositionally biased region" description="Basic and acidic residues" evidence="10">
    <location>
        <begin position="36"/>
        <end position="50"/>
    </location>
</feature>
<dbReference type="SMART" id="SM00771">
    <property type="entry name" value="ZipA_C"/>
    <property type="match status" value="1"/>
</dbReference>
<dbReference type="STRING" id="1121869.SAMN03084138_03333"/>
<dbReference type="NCBIfam" id="TIGR02205">
    <property type="entry name" value="septum_zipA"/>
    <property type="match status" value="1"/>
</dbReference>
<sequence>MMQELRLVLIILGAVAIAALLLHGLWTSRKEKPAKFGEKPIGKLTGKDDTGFDQDGIGSVRVIKSGDDAPKVDRKEPGLSFGDKSDVDPLFANETHSDDASAPDTRVENDLESNVVTNDVVVDTKEEAFDLPAFSASDNDAPSFTVDEPRVEAESVVVEPKKTSNDFYQTASSYDEDVVDEAVKDAVAETTEEQDIVAVDEEPEAATEPQQQVLILNVQAGNNQEFDGTELINCLEQHGLLYGEMEIFHRHADLAGTGKVLFSAANMFNPGSFPLETIHQFTTPGISLFMTLPCYGEADQNFKLMLQTAQQVADQLGGLVTDDSRTMMTPQRIDTYRDKIKKFHSPA</sequence>
<accession>A0A1I5TUX9</accession>
<evidence type="ECO:0000256" key="8">
    <source>
        <dbReference type="HAMAP-Rule" id="MF_00509"/>
    </source>
</evidence>
<evidence type="ECO:0000256" key="7">
    <source>
        <dbReference type="ARBA" id="ARBA00023306"/>
    </source>
</evidence>
<dbReference type="GO" id="GO:0043093">
    <property type="term" value="P:FtsZ-dependent cytokinesis"/>
    <property type="evidence" value="ECO:0007669"/>
    <property type="project" value="UniProtKB-UniRule"/>
</dbReference>
<keyword evidence="6 8" id="KW-0472">Membrane</keyword>
<feature type="region of interest" description="Disordered" evidence="10">
    <location>
        <begin position="36"/>
        <end position="108"/>
    </location>
</feature>
<evidence type="ECO:0000313" key="13">
    <source>
        <dbReference type="Proteomes" id="UP000182692"/>
    </source>
</evidence>
<feature type="compositionally biased region" description="Basic and acidic residues" evidence="10">
    <location>
        <begin position="64"/>
        <end position="87"/>
    </location>
</feature>
<dbReference type="GeneID" id="35874406"/>
<feature type="domain" description="ZipA C-terminal FtsZ-binding" evidence="11">
    <location>
        <begin position="210"/>
        <end position="340"/>
    </location>
</feature>
<reference evidence="12 13" key="1">
    <citation type="submission" date="2016-10" db="EMBL/GenBank/DDBJ databases">
        <authorList>
            <person name="de Groot N.N."/>
        </authorList>
    </citation>
    <scope>NUCLEOTIDE SEQUENCE [LARGE SCALE GENOMIC DNA]</scope>
    <source>
        <strain evidence="12 13">DSM 15893</strain>
    </source>
</reference>
<keyword evidence="4 8" id="KW-0812">Transmembrane</keyword>
<keyword evidence="7 8" id="KW-0131">Cell cycle</keyword>
<dbReference type="Pfam" id="PF04354">
    <property type="entry name" value="ZipA_C"/>
    <property type="match status" value="1"/>
</dbReference>
<feature type="compositionally biased region" description="Basic and acidic residues" evidence="10">
    <location>
        <begin position="95"/>
        <end position="108"/>
    </location>
</feature>
<gene>
    <name evidence="8" type="primary">zipA</name>
    <name evidence="12" type="ORF">SAMN03084138_03333</name>
</gene>
<comment type="subunit">
    <text evidence="8">Interacts with FtsZ via their C-terminal domains.</text>
</comment>
<comment type="similarity">
    <text evidence="8 9">Belongs to the ZipA family.</text>
</comment>
<evidence type="ECO:0000256" key="1">
    <source>
        <dbReference type="ARBA" id="ARBA00022475"/>
    </source>
</evidence>
<protein>
    <recommendedName>
        <fullName evidence="8 9">Cell division protein ZipA</fullName>
    </recommendedName>
</protein>
<organism evidence="12 13">
    <name type="scientific">Enterovibrio norvegicus DSM 15893</name>
    <dbReference type="NCBI Taxonomy" id="1121869"/>
    <lineage>
        <taxon>Bacteria</taxon>
        <taxon>Pseudomonadati</taxon>
        <taxon>Pseudomonadota</taxon>
        <taxon>Gammaproteobacteria</taxon>
        <taxon>Vibrionales</taxon>
        <taxon>Vibrionaceae</taxon>
        <taxon>Enterovibrio</taxon>
    </lineage>
</organism>
<evidence type="ECO:0000256" key="9">
    <source>
        <dbReference type="RuleBase" id="RU003612"/>
    </source>
</evidence>
<dbReference type="AlphaFoldDB" id="A0A1I5TUX9"/>
<dbReference type="InterPro" id="IPR036765">
    <property type="entry name" value="ZipA_FtsZ-bd_C_sf"/>
</dbReference>
<dbReference type="GO" id="GO:0005886">
    <property type="term" value="C:plasma membrane"/>
    <property type="evidence" value="ECO:0007669"/>
    <property type="project" value="UniProtKB-SubCell"/>
</dbReference>
<comment type="subcellular location">
    <subcellularLocation>
        <location evidence="8">Cell inner membrane</location>
        <topology evidence="8">Single-pass type I membrane protein</topology>
    </subcellularLocation>
    <text evidence="8">Localizes to the Z ring in an FtsZ-dependent manner.</text>
</comment>
<proteinExistence type="inferred from homology"/>
<evidence type="ECO:0000313" key="12">
    <source>
        <dbReference type="EMBL" id="SFP86407.1"/>
    </source>
</evidence>
<evidence type="ECO:0000256" key="3">
    <source>
        <dbReference type="ARBA" id="ARBA00022618"/>
    </source>
</evidence>
<dbReference type="OrthoDB" id="7054914at2"/>